<dbReference type="GeneID" id="93128113"/>
<protein>
    <submittedName>
        <fullName evidence="4">Leucine-rich repeat domain-containing protein</fullName>
    </submittedName>
</protein>
<keyword evidence="2" id="KW-0677">Repeat</keyword>
<dbReference type="AlphaFoldDB" id="A0A892HXG3"/>
<evidence type="ECO:0000313" key="4">
    <source>
        <dbReference type="EMBL" id="QRO77313.1"/>
    </source>
</evidence>
<dbReference type="PANTHER" id="PTHR46652:SF3">
    <property type="entry name" value="LEUCINE-RICH REPEAT-CONTAINING PROTEIN 9"/>
    <property type="match status" value="1"/>
</dbReference>
<accession>A0A892HXG3</accession>
<dbReference type="Pfam" id="PF12799">
    <property type="entry name" value="LRR_4"/>
    <property type="match status" value="2"/>
</dbReference>
<dbReference type="InterPro" id="IPR025875">
    <property type="entry name" value="Leu-rich_rpt_4"/>
</dbReference>
<sequence length="407" mass="43413">MKALAFCLPAVTALTLLCGPVTSDAQPSERAKHAASSAPVCPTYTQDGVVYADIRDRHLLNALDTFIVPDKALGTPLTPDELAHNLPFALDLSENGGWLISDLSGIQCASSLGILDIGNNRVSDFTPLSGMTSLHELLADNNRVTNASLDSLTHLPNLRLLSLARNKISDIRPLVANLAQLASLDLSSNAITDISALAALPLSELFLSSNAISDLSPLSKISTLENLSLDGVGMWDLSILKPLAQLQNLSLAGNRIQDLSPLADLQQLISLNLDGNRITDLSPLIALVQRDHTLEQLQLANQTPTLQCATTVYERAEMRLSDLWKQFKLGSGQKNLHITGPNPAHGGPTRMYDTDKIVWKIASGQTVVPVNVEASTNIANFPALYSAYATIPLAPLGCPGTATGARQ</sequence>
<evidence type="ECO:0000256" key="3">
    <source>
        <dbReference type="SAM" id="SignalP"/>
    </source>
</evidence>
<dbReference type="PROSITE" id="PS51450">
    <property type="entry name" value="LRR"/>
    <property type="match status" value="5"/>
</dbReference>
<dbReference type="InterPro" id="IPR003591">
    <property type="entry name" value="Leu-rich_rpt_typical-subtyp"/>
</dbReference>
<dbReference type="Proteomes" id="UP000625568">
    <property type="component" value="Chromosome 1"/>
</dbReference>
<dbReference type="RefSeq" id="WP_006764136.1">
    <property type="nucleotide sequence ID" value="NZ_CABVPR010000015.1"/>
</dbReference>
<dbReference type="SMART" id="SM00365">
    <property type="entry name" value="LRR_SD22"/>
    <property type="match status" value="5"/>
</dbReference>
<dbReference type="InterPro" id="IPR050836">
    <property type="entry name" value="SDS22/Internalin_LRR"/>
</dbReference>
<gene>
    <name evidence="4" type="ORF">I6K02_15730</name>
</gene>
<keyword evidence="5" id="KW-1185">Reference proteome</keyword>
<dbReference type="Gene3D" id="3.80.10.10">
    <property type="entry name" value="Ribonuclease Inhibitor"/>
    <property type="match status" value="2"/>
</dbReference>
<proteinExistence type="predicted"/>
<dbReference type="PANTHER" id="PTHR46652">
    <property type="entry name" value="LEUCINE-RICH REPEAT AND IQ DOMAIN-CONTAINING PROTEIN 1-RELATED"/>
    <property type="match status" value="1"/>
</dbReference>
<evidence type="ECO:0000256" key="1">
    <source>
        <dbReference type="ARBA" id="ARBA00022614"/>
    </source>
</evidence>
<dbReference type="InterPro" id="IPR032675">
    <property type="entry name" value="LRR_dom_sf"/>
</dbReference>
<dbReference type="SMART" id="SM00369">
    <property type="entry name" value="LRR_TYP"/>
    <property type="match status" value="5"/>
</dbReference>
<keyword evidence="3" id="KW-0732">Signal</keyword>
<dbReference type="SUPFAM" id="SSF52058">
    <property type="entry name" value="L domain-like"/>
    <property type="match status" value="1"/>
</dbReference>
<dbReference type="EMBL" id="CP069482">
    <property type="protein sequence ID" value="QRO77313.1"/>
    <property type="molecule type" value="Genomic_DNA"/>
</dbReference>
<evidence type="ECO:0000256" key="2">
    <source>
        <dbReference type="ARBA" id="ARBA00022737"/>
    </source>
</evidence>
<dbReference type="InterPro" id="IPR001611">
    <property type="entry name" value="Leu-rich_rpt"/>
</dbReference>
<evidence type="ECO:0000313" key="5">
    <source>
        <dbReference type="Proteomes" id="UP000625568"/>
    </source>
</evidence>
<keyword evidence="1" id="KW-0433">Leucine-rich repeat</keyword>
<reference evidence="4 5" key="1">
    <citation type="submission" date="2021-02" db="EMBL/GenBank/DDBJ databases">
        <title>FDA dAtabase for Regulatory Grade micrObial Sequences (FDA-ARGOS): Supporting development and validation of Infectious Disease Dx tests.</title>
        <authorList>
            <person name="Minogue T."/>
            <person name="Wolcott M."/>
            <person name="Wasieloski L."/>
            <person name="Aguilar W."/>
            <person name="Moore D."/>
            <person name="Jaissle J."/>
            <person name="Tallon L."/>
            <person name="Sadzewicz L."/>
            <person name="Zhao X."/>
            <person name="Boylan J."/>
            <person name="Ott S."/>
            <person name="Bowen H."/>
            <person name="Vavikolanu K."/>
            <person name="Mehta A."/>
            <person name="Aluvathingal J."/>
            <person name="Nadendla S."/>
            <person name="Yan Y."/>
            <person name="Sichtig H."/>
        </authorList>
    </citation>
    <scope>NUCLEOTIDE SEQUENCE [LARGE SCALE GENOMIC DNA]</scope>
    <source>
        <strain evidence="4 5">FDAARGOS_1272</strain>
    </source>
</reference>
<name>A0A892HXG3_9BURK</name>
<organism evidence="4 5">
    <name type="scientific">Burkholderia dolosa</name>
    <dbReference type="NCBI Taxonomy" id="152500"/>
    <lineage>
        <taxon>Bacteria</taxon>
        <taxon>Pseudomonadati</taxon>
        <taxon>Pseudomonadota</taxon>
        <taxon>Betaproteobacteria</taxon>
        <taxon>Burkholderiales</taxon>
        <taxon>Burkholderiaceae</taxon>
        <taxon>Burkholderia</taxon>
        <taxon>Burkholderia cepacia complex</taxon>
    </lineage>
</organism>
<feature type="signal peptide" evidence="3">
    <location>
        <begin position="1"/>
        <end position="25"/>
    </location>
</feature>
<feature type="chain" id="PRO_5034611570" evidence="3">
    <location>
        <begin position="26"/>
        <end position="407"/>
    </location>
</feature>